<dbReference type="Proteomes" id="UP000011083">
    <property type="component" value="Unassembled WGS sequence"/>
</dbReference>
<dbReference type="SUPFAM" id="SSF81296">
    <property type="entry name" value="E set domains"/>
    <property type="match status" value="1"/>
</dbReference>
<organism evidence="3 4">
    <name type="scientific">Acanthamoeba castellanii (strain ATCC 30010 / Neff)</name>
    <dbReference type="NCBI Taxonomy" id="1257118"/>
    <lineage>
        <taxon>Eukaryota</taxon>
        <taxon>Amoebozoa</taxon>
        <taxon>Discosea</taxon>
        <taxon>Longamoebia</taxon>
        <taxon>Centramoebida</taxon>
        <taxon>Acanthamoebidae</taxon>
        <taxon>Acanthamoeba</taxon>
    </lineage>
</organism>
<proteinExistence type="predicted"/>
<accession>L8GSG4</accession>
<dbReference type="InterPro" id="IPR002909">
    <property type="entry name" value="IPT_dom"/>
</dbReference>
<evidence type="ECO:0000313" key="3">
    <source>
        <dbReference type="EMBL" id="ELR15892.1"/>
    </source>
</evidence>
<keyword evidence="4" id="KW-1185">Reference proteome</keyword>
<reference evidence="3 4" key="1">
    <citation type="journal article" date="2013" name="Genome Biol.">
        <title>Genome of Acanthamoeba castellanii highlights extensive lateral gene transfer and early evolution of tyrosine kinase signaling.</title>
        <authorList>
            <person name="Clarke M."/>
            <person name="Lohan A.J."/>
            <person name="Liu B."/>
            <person name="Lagkouvardos I."/>
            <person name="Roy S."/>
            <person name="Zafar N."/>
            <person name="Bertelli C."/>
            <person name="Schilde C."/>
            <person name="Kianianmomeni A."/>
            <person name="Burglin T.R."/>
            <person name="Frech C."/>
            <person name="Turcotte B."/>
            <person name="Kopec K.O."/>
            <person name="Synnott J.M."/>
            <person name="Choo C."/>
            <person name="Paponov I."/>
            <person name="Finkler A."/>
            <person name="Soon Heng Tan C."/>
            <person name="Hutchins A.P."/>
            <person name="Weinmeier T."/>
            <person name="Rattei T."/>
            <person name="Chu J.S."/>
            <person name="Gimenez G."/>
            <person name="Irimia M."/>
            <person name="Rigden D.J."/>
            <person name="Fitzpatrick D.A."/>
            <person name="Lorenzo-Morales J."/>
            <person name="Bateman A."/>
            <person name="Chiu C.H."/>
            <person name="Tang P."/>
            <person name="Hegemann P."/>
            <person name="Fromm H."/>
            <person name="Raoult D."/>
            <person name="Greub G."/>
            <person name="Miranda-Saavedra D."/>
            <person name="Chen N."/>
            <person name="Nash P."/>
            <person name="Ginger M.L."/>
            <person name="Horn M."/>
            <person name="Schaap P."/>
            <person name="Caler L."/>
            <person name="Loftus B."/>
        </authorList>
    </citation>
    <scope>NUCLEOTIDE SEQUENCE [LARGE SCALE GENOMIC DNA]</scope>
    <source>
        <strain evidence="3 4">Neff</strain>
    </source>
</reference>
<dbReference type="Pfam" id="PF01833">
    <property type="entry name" value="TIG"/>
    <property type="match status" value="1"/>
</dbReference>
<dbReference type="GeneID" id="14916549"/>
<dbReference type="OrthoDB" id="19823at2759"/>
<dbReference type="AlphaFoldDB" id="L8GSG4"/>
<dbReference type="InterPro" id="IPR014756">
    <property type="entry name" value="Ig_E-set"/>
</dbReference>
<dbReference type="InterPro" id="IPR013783">
    <property type="entry name" value="Ig-like_fold"/>
</dbReference>
<feature type="domain" description="IPT/TIG" evidence="2">
    <location>
        <begin position="467"/>
        <end position="551"/>
    </location>
</feature>
<evidence type="ECO:0000259" key="2">
    <source>
        <dbReference type="SMART" id="SM00429"/>
    </source>
</evidence>
<feature type="region of interest" description="Disordered" evidence="1">
    <location>
        <begin position="229"/>
        <end position="286"/>
    </location>
</feature>
<evidence type="ECO:0000313" key="4">
    <source>
        <dbReference type="Proteomes" id="UP000011083"/>
    </source>
</evidence>
<dbReference type="Gene3D" id="2.60.40.10">
    <property type="entry name" value="Immunoglobulins"/>
    <property type="match status" value="1"/>
</dbReference>
<name>L8GSG4_ACACF</name>
<dbReference type="SMART" id="SM00429">
    <property type="entry name" value="IPT"/>
    <property type="match status" value="1"/>
</dbReference>
<dbReference type="CDD" id="cd00102">
    <property type="entry name" value="IPT"/>
    <property type="match status" value="1"/>
</dbReference>
<gene>
    <name evidence="3" type="ORF">ACA1_188290</name>
</gene>
<evidence type="ECO:0000256" key="1">
    <source>
        <dbReference type="SAM" id="MobiDB-lite"/>
    </source>
</evidence>
<feature type="compositionally biased region" description="Low complexity" evidence="1">
    <location>
        <begin position="229"/>
        <end position="246"/>
    </location>
</feature>
<feature type="compositionally biased region" description="Pro residues" evidence="1">
    <location>
        <begin position="247"/>
        <end position="261"/>
    </location>
</feature>
<feature type="compositionally biased region" description="Low complexity" evidence="1">
    <location>
        <begin position="262"/>
        <end position="276"/>
    </location>
</feature>
<sequence length="551" mass="60380">MNHQTINQQLHGLLVKLHQLGQDHPQVLIYLTQIAQPKLPQNLIIPFLGQMFEKLPPFLSKIEPPKLQQLIKDPPADAVPLRILIDLLGIQQLLQQITVLQLLHLTNNTIPPGSQESQEAFLKKVQEVFQSWSFDTMKRYHSILSETPLHLERQQLLQLEPGLPWEILHLLIELLKLPVDELFSLQNWLSKLSPQQTRVLIQLLQIESSTLLEIKRRIASATHALSSSAAGLTTSTSAKTTTAPTPSYVPPPSGPTTPLPSTPGSSSIPSTPSTSSAVKRGRKRPADDELQAIQDELDLIGDGHGYAMDVAAPTSPLSMSSIGMDTGPTTTATGESDARQPPSKTVYQRILKPFPTVMLLSGQDNDSNLFVEATLLRSDNETPLPQCVDGNRIVRITNGVFAAFKKLKILSTSQQQGTLFRLRFTLKKYAGAQAAFEDIPGCTVISNPIEVFSHTQYLNEKQESPPPPVVMEVLPSAGPVHGGTRIVILGSNFINSSNLKVRFGDMVVPATFHEAGTLICVTPSRGRGVALVSVTNDGVNFCETQTQFTFE</sequence>
<dbReference type="EMBL" id="KB008020">
    <property type="protein sequence ID" value="ELR15892.1"/>
    <property type="molecule type" value="Genomic_DNA"/>
</dbReference>
<dbReference type="OMA" id="NNHAFKL"/>
<dbReference type="RefSeq" id="XP_004337905.1">
    <property type="nucleotide sequence ID" value="XM_004337857.1"/>
</dbReference>
<dbReference type="KEGG" id="acan:ACA1_188290"/>
<dbReference type="VEuPathDB" id="AmoebaDB:ACA1_188290"/>
<protein>
    <submittedName>
        <fullName evidence="3">IPT/TIG domain containing protein</fullName>
    </submittedName>
</protein>